<dbReference type="UniPathway" id="UPA00242"/>
<dbReference type="EMBL" id="JQ303339">
    <property type="protein sequence ID" value="AFN57690.1"/>
    <property type="molecule type" value="Genomic_DNA"/>
</dbReference>
<feature type="active site" description="Proton donor" evidence="6">
    <location>
        <position position="261"/>
    </location>
</feature>
<evidence type="ECO:0000256" key="6">
    <source>
        <dbReference type="PIRSR" id="PIRSR005096-1"/>
    </source>
</evidence>
<dbReference type="PANTHER" id="PTHR10091:SF0">
    <property type="entry name" value="GALACTOSE MUTAROTASE"/>
    <property type="match status" value="1"/>
</dbReference>
<evidence type="ECO:0000313" key="9">
    <source>
        <dbReference type="EMBL" id="AFN57690.1"/>
    </source>
</evidence>
<dbReference type="GO" id="GO:0005737">
    <property type="term" value="C:cytoplasm"/>
    <property type="evidence" value="ECO:0007669"/>
    <property type="project" value="TreeGrafter"/>
</dbReference>
<comment type="pathway">
    <text evidence="1 5">Carbohydrate metabolism; hexose metabolism.</text>
</comment>
<proteinExistence type="inferred from homology"/>
<feature type="active site" description="Proton acceptor" evidence="6">
    <location>
        <position position="405"/>
    </location>
</feature>
<accession>I6YKD8</accession>
<dbReference type="InterPro" id="IPR011013">
    <property type="entry name" value="Gal_mutarotase_sf_dom"/>
</dbReference>
<dbReference type="SUPFAM" id="SSF74650">
    <property type="entry name" value="Galactose mutarotase-like"/>
    <property type="match status" value="1"/>
</dbReference>
<dbReference type="GO" id="GO:0033499">
    <property type="term" value="P:galactose catabolic process via UDP-galactose, Leloir pathway"/>
    <property type="evidence" value="ECO:0007669"/>
    <property type="project" value="TreeGrafter"/>
</dbReference>
<evidence type="ECO:0000256" key="1">
    <source>
        <dbReference type="ARBA" id="ARBA00005028"/>
    </source>
</evidence>
<dbReference type="Gene3D" id="2.70.98.10">
    <property type="match status" value="1"/>
</dbReference>
<evidence type="ECO:0000256" key="7">
    <source>
        <dbReference type="PIRSR" id="PIRSR005096-2"/>
    </source>
</evidence>
<feature type="binding site" evidence="8">
    <location>
        <begin position="261"/>
        <end position="263"/>
    </location>
    <ligand>
        <name>beta-D-galactose</name>
        <dbReference type="ChEBI" id="CHEBI:27667"/>
    </ligand>
</feature>
<dbReference type="PIRSF" id="PIRSF005096">
    <property type="entry name" value="GALM"/>
    <property type="match status" value="1"/>
</dbReference>
<evidence type="ECO:0000256" key="3">
    <source>
        <dbReference type="ARBA" id="ARBA00023235"/>
    </source>
</evidence>
<comment type="similarity">
    <text evidence="2 5">Belongs to the aldose epimerase family.</text>
</comment>
<dbReference type="GO" id="GO:0006006">
    <property type="term" value="P:glucose metabolic process"/>
    <property type="evidence" value="ECO:0007669"/>
    <property type="project" value="TreeGrafter"/>
</dbReference>
<name>I6YKD8_9BACT</name>
<dbReference type="InterPro" id="IPR015443">
    <property type="entry name" value="Aldose_1-epimerase"/>
</dbReference>
<protein>
    <recommendedName>
        <fullName evidence="5">Aldose 1-epimerase</fullName>
        <ecNumber evidence="5">5.1.3.3</ecNumber>
    </recommendedName>
</protein>
<dbReference type="AlphaFoldDB" id="I6YKD8"/>
<feature type="binding site" evidence="7">
    <location>
        <position position="333"/>
    </location>
    <ligand>
        <name>beta-D-galactose</name>
        <dbReference type="ChEBI" id="CHEBI:27667"/>
    </ligand>
</feature>
<sequence length="440" mass="48898">MRDYALATLFKAHHSPVAKRSGCLSEANPAILRPASCFRLPPRPCQKWRRHMRDNYDIISVIRQSNTDKGELEMGKASFRVVDFGRTKYGEKAKKYILKGAGGAILEVSDYGGKVVRLFTPDRKGRLKDVVVGFDSPAGWDSGDAYWGCIIGRYGNRIAKGEFKLDGRKIKLPALNNAPAGIGCNLHGGARGWNAYVWDAKPFVYGDKVGVVFTHTSPDGDEGFPGRVDAKVTYTLTAKNVWRVDYEAVTDKPTPINMTQHVYFNFKGEAGGTIEDHVMKIAASRVTPTDAGQIPTGRVVSVAGTPFDFRKGMRIGERINEKNEQLDFGRGYDHNWVLDEGVMAKKKAKARLNFAAEVSCPLNGRFVKVYTTEPCLQVYTANWCDWNQRGKGGEHLSFRCGIALETQHAPDSPNHPEWPTTIVRPGQVYKTATEFRFGAK</sequence>
<dbReference type="GO" id="GO:0004034">
    <property type="term" value="F:aldose 1-epimerase activity"/>
    <property type="evidence" value="ECO:0007669"/>
    <property type="project" value="UniProtKB-EC"/>
</dbReference>
<dbReference type="CDD" id="cd09019">
    <property type="entry name" value="galactose_mutarotase_like"/>
    <property type="match status" value="1"/>
</dbReference>
<keyword evidence="3 5" id="KW-0413">Isomerase</keyword>
<dbReference type="PANTHER" id="PTHR10091">
    <property type="entry name" value="ALDOSE-1-EPIMERASE"/>
    <property type="match status" value="1"/>
</dbReference>
<comment type="catalytic activity">
    <reaction evidence="5">
        <text>alpha-D-glucose = beta-D-glucose</text>
        <dbReference type="Rhea" id="RHEA:10264"/>
        <dbReference type="ChEBI" id="CHEBI:15903"/>
        <dbReference type="ChEBI" id="CHEBI:17925"/>
        <dbReference type="EC" id="5.1.3.3"/>
    </reaction>
</comment>
<evidence type="ECO:0000256" key="2">
    <source>
        <dbReference type="ARBA" id="ARBA00006206"/>
    </source>
</evidence>
<evidence type="ECO:0000256" key="8">
    <source>
        <dbReference type="PIRSR" id="PIRSR005096-3"/>
    </source>
</evidence>
<dbReference type="NCBIfam" id="NF008277">
    <property type="entry name" value="PRK11055.1"/>
    <property type="match status" value="1"/>
</dbReference>
<dbReference type="EC" id="5.1.3.3" evidence="5"/>
<reference evidence="9" key="1">
    <citation type="journal article" date="2012" name="PLoS ONE">
        <title>Functional metagenomics unveils a multifunctional glycosyl hydrolase from the family 43 catalysing the breakdown of plant polymers in the calf rumen.</title>
        <authorList>
            <person name="Ferrer M."/>
            <person name="Ghazi A."/>
            <person name="Beloqui A."/>
            <person name="Vieites J.M."/>
            <person name="Lopez-Cortes N."/>
            <person name="Marin-Navarro J."/>
            <person name="Nechitaylo T.Y."/>
            <person name="Guazzaroni M.E."/>
            <person name="Polaina J."/>
            <person name="Waliczek A."/>
            <person name="Chernikova T.N."/>
            <person name="Reva O.N."/>
            <person name="Golyshina O.V."/>
            <person name="Golyshin P.N."/>
        </authorList>
    </citation>
    <scope>NUCLEOTIDE SEQUENCE</scope>
</reference>
<dbReference type="InterPro" id="IPR047215">
    <property type="entry name" value="Galactose_mutarotase-like"/>
</dbReference>
<keyword evidence="4 5" id="KW-0119">Carbohydrate metabolism</keyword>
<evidence type="ECO:0000256" key="5">
    <source>
        <dbReference type="PIRNR" id="PIRNR005096"/>
    </source>
</evidence>
<dbReference type="Pfam" id="PF01263">
    <property type="entry name" value="Aldose_epim"/>
    <property type="match status" value="1"/>
</dbReference>
<feature type="binding site" evidence="8">
    <location>
        <begin position="156"/>
        <end position="157"/>
    </location>
    <ligand>
        <name>beta-D-galactose</name>
        <dbReference type="ChEBI" id="CHEBI:27667"/>
    </ligand>
</feature>
<evidence type="ECO:0000256" key="4">
    <source>
        <dbReference type="ARBA" id="ARBA00023277"/>
    </source>
</evidence>
<dbReference type="InterPro" id="IPR008183">
    <property type="entry name" value="Aldose_1/G6P_1-epimerase"/>
</dbReference>
<dbReference type="InterPro" id="IPR014718">
    <property type="entry name" value="GH-type_carb-bd"/>
</dbReference>
<dbReference type="GO" id="GO:0030246">
    <property type="term" value="F:carbohydrate binding"/>
    <property type="evidence" value="ECO:0007669"/>
    <property type="project" value="InterPro"/>
</dbReference>
<organism evidence="9">
    <name type="scientific">uncultured bacterium r_03</name>
    <dbReference type="NCBI Taxonomy" id="1132278"/>
    <lineage>
        <taxon>Bacteria</taxon>
        <taxon>environmental samples</taxon>
    </lineage>
</organism>